<reference evidence="2" key="1">
    <citation type="journal article" date="2013" name="Nature">
        <title>Pan genome of the phytoplankton Emiliania underpins its global distribution.</title>
        <authorList>
            <person name="Read B.A."/>
            <person name="Kegel J."/>
            <person name="Klute M.J."/>
            <person name="Kuo A."/>
            <person name="Lefebvre S.C."/>
            <person name="Maumus F."/>
            <person name="Mayer C."/>
            <person name="Miller J."/>
            <person name="Monier A."/>
            <person name="Salamov A."/>
            <person name="Young J."/>
            <person name="Aguilar M."/>
            <person name="Claverie J.M."/>
            <person name="Frickenhaus S."/>
            <person name="Gonzalez K."/>
            <person name="Herman E.K."/>
            <person name="Lin Y.C."/>
            <person name="Napier J."/>
            <person name="Ogata H."/>
            <person name="Sarno A.F."/>
            <person name="Shmutz J."/>
            <person name="Schroeder D."/>
            <person name="de Vargas C."/>
            <person name="Verret F."/>
            <person name="von Dassow P."/>
            <person name="Valentin K."/>
            <person name="Van de Peer Y."/>
            <person name="Wheeler G."/>
            <person name="Dacks J.B."/>
            <person name="Delwiche C.F."/>
            <person name="Dyhrman S.T."/>
            <person name="Glockner G."/>
            <person name="John U."/>
            <person name="Richards T."/>
            <person name="Worden A.Z."/>
            <person name="Zhang X."/>
            <person name="Grigoriev I.V."/>
            <person name="Allen A.E."/>
            <person name="Bidle K."/>
            <person name="Borodovsky M."/>
            <person name="Bowler C."/>
            <person name="Brownlee C."/>
            <person name="Cock J.M."/>
            <person name="Elias M."/>
            <person name="Gladyshev V.N."/>
            <person name="Groth M."/>
            <person name="Guda C."/>
            <person name="Hadaegh A."/>
            <person name="Iglesias-Rodriguez M.D."/>
            <person name="Jenkins J."/>
            <person name="Jones B.M."/>
            <person name="Lawson T."/>
            <person name="Leese F."/>
            <person name="Lindquist E."/>
            <person name="Lobanov A."/>
            <person name="Lomsadze A."/>
            <person name="Malik S.B."/>
            <person name="Marsh M.E."/>
            <person name="Mackinder L."/>
            <person name="Mock T."/>
            <person name="Mueller-Roeber B."/>
            <person name="Pagarete A."/>
            <person name="Parker M."/>
            <person name="Probert I."/>
            <person name="Quesneville H."/>
            <person name="Raines C."/>
            <person name="Rensing S.A."/>
            <person name="Riano-Pachon D.M."/>
            <person name="Richier S."/>
            <person name="Rokitta S."/>
            <person name="Shiraiwa Y."/>
            <person name="Soanes D.M."/>
            <person name="van der Giezen M."/>
            <person name="Wahlund T.M."/>
            <person name="Williams B."/>
            <person name="Wilson W."/>
            <person name="Wolfe G."/>
            <person name="Wurch L.L."/>
        </authorList>
    </citation>
    <scope>NUCLEOTIDE SEQUENCE</scope>
</reference>
<name>A0A0D3IMP7_EMIH1</name>
<evidence type="ECO:0000313" key="2">
    <source>
        <dbReference type="Proteomes" id="UP000013827"/>
    </source>
</evidence>
<dbReference type="PaxDb" id="2903-EOD12532"/>
<dbReference type="KEGG" id="ehx:EMIHUDRAFT_247390"/>
<proteinExistence type="predicted"/>
<dbReference type="AlphaFoldDB" id="A0A0D3IMP7"/>
<dbReference type="GeneID" id="17258686"/>
<sequence length="122" mass="11851">MAATTRFLVAGDTGGDLARLFARVGAVNAKHGPFAFLLCVGDFLGAADASAAALAPYLSGDAAVPLPTYVLASRPGEPDPALAAAGPGGELAPQLFYLGSAGVAELSGLRVAYLSGGGGGCS</sequence>
<dbReference type="RefSeq" id="XP_005764961.1">
    <property type="nucleotide sequence ID" value="XM_005764904.1"/>
</dbReference>
<protein>
    <submittedName>
        <fullName evidence="1">Uncharacterized protein</fullName>
    </submittedName>
</protein>
<dbReference type="eggNOG" id="KOG2476">
    <property type="taxonomic scope" value="Eukaryota"/>
</dbReference>
<dbReference type="STRING" id="2903.R1BS59"/>
<keyword evidence="2" id="KW-1185">Reference proteome</keyword>
<dbReference type="Proteomes" id="UP000013827">
    <property type="component" value="Unassembled WGS sequence"/>
</dbReference>
<dbReference type="HOGENOM" id="CLU_1985490_0_0_1"/>
<reference evidence="1" key="2">
    <citation type="submission" date="2024-10" db="UniProtKB">
        <authorList>
            <consortium name="EnsemblProtists"/>
        </authorList>
    </citation>
    <scope>IDENTIFICATION</scope>
</reference>
<evidence type="ECO:0000313" key="1">
    <source>
        <dbReference type="EnsemblProtists" id="EOD12532"/>
    </source>
</evidence>
<dbReference type="EnsemblProtists" id="EOD12532">
    <property type="protein sequence ID" value="EOD12532"/>
    <property type="gene ID" value="EMIHUDRAFT_247390"/>
</dbReference>
<accession>A0A0D3IMP7</accession>
<organism evidence="1 2">
    <name type="scientific">Emiliania huxleyi (strain CCMP1516)</name>
    <dbReference type="NCBI Taxonomy" id="280463"/>
    <lineage>
        <taxon>Eukaryota</taxon>
        <taxon>Haptista</taxon>
        <taxon>Haptophyta</taxon>
        <taxon>Prymnesiophyceae</taxon>
        <taxon>Isochrysidales</taxon>
        <taxon>Noelaerhabdaceae</taxon>
        <taxon>Emiliania</taxon>
    </lineage>
</organism>